<comment type="subcellular location">
    <subcellularLocation>
        <location evidence="1">Nucleus</location>
    </subcellularLocation>
</comment>
<feature type="region of interest" description="Disordered" evidence="6">
    <location>
        <begin position="1"/>
        <end position="23"/>
    </location>
</feature>
<dbReference type="SUPFAM" id="SSF47459">
    <property type="entry name" value="HLH, helix-loop-helix DNA-binding domain"/>
    <property type="match status" value="1"/>
</dbReference>
<evidence type="ECO:0000256" key="1">
    <source>
        <dbReference type="ARBA" id="ARBA00004123"/>
    </source>
</evidence>
<gene>
    <name evidence="8" type="ORF">Fot_49629</name>
</gene>
<protein>
    <submittedName>
        <fullName evidence="8">Transcription factor bHLH</fullName>
    </submittedName>
</protein>
<dbReference type="PANTHER" id="PTHR16223">
    <property type="entry name" value="TRANSCRIPTION FACTOR BHLH83-RELATED"/>
    <property type="match status" value="1"/>
</dbReference>
<keyword evidence="9" id="KW-1185">Reference proteome</keyword>
<evidence type="ECO:0000256" key="6">
    <source>
        <dbReference type="SAM" id="MobiDB-lite"/>
    </source>
</evidence>
<evidence type="ECO:0000256" key="2">
    <source>
        <dbReference type="ARBA" id="ARBA00023015"/>
    </source>
</evidence>
<feature type="domain" description="BHLH" evidence="7">
    <location>
        <begin position="237"/>
        <end position="286"/>
    </location>
</feature>
<feature type="region of interest" description="Disordered" evidence="6">
    <location>
        <begin position="220"/>
        <end position="244"/>
    </location>
</feature>
<evidence type="ECO:0000256" key="5">
    <source>
        <dbReference type="ARBA" id="ARBA00023242"/>
    </source>
</evidence>
<organism evidence="8 9">
    <name type="scientific">Forsythia ovata</name>
    <dbReference type="NCBI Taxonomy" id="205694"/>
    <lineage>
        <taxon>Eukaryota</taxon>
        <taxon>Viridiplantae</taxon>
        <taxon>Streptophyta</taxon>
        <taxon>Embryophyta</taxon>
        <taxon>Tracheophyta</taxon>
        <taxon>Spermatophyta</taxon>
        <taxon>Magnoliopsida</taxon>
        <taxon>eudicotyledons</taxon>
        <taxon>Gunneridae</taxon>
        <taxon>Pentapetalae</taxon>
        <taxon>asterids</taxon>
        <taxon>lamiids</taxon>
        <taxon>Lamiales</taxon>
        <taxon>Oleaceae</taxon>
        <taxon>Forsythieae</taxon>
        <taxon>Forsythia</taxon>
    </lineage>
</organism>
<keyword evidence="2" id="KW-0805">Transcription regulation</keyword>
<evidence type="ECO:0000313" key="8">
    <source>
        <dbReference type="EMBL" id="KAL2473893.1"/>
    </source>
</evidence>
<dbReference type="Gene3D" id="4.10.280.10">
    <property type="entry name" value="Helix-loop-helix DNA-binding domain"/>
    <property type="match status" value="1"/>
</dbReference>
<dbReference type="GO" id="GO:0003677">
    <property type="term" value="F:DNA binding"/>
    <property type="evidence" value="ECO:0007669"/>
    <property type="project" value="UniProtKB-KW"/>
</dbReference>
<dbReference type="InterPro" id="IPR011598">
    <property type="entry name" value="bHLH_dom"/>
</dbReference>
<evidence type="ECO:0000313" key="9">
    <source>
        <dbReference type="Proteomes" id="UP001604277"/>
    </source>
</evidence>
<keyword evidence="3" id="KW-0238">DNA-binding</keyword>
<keyword evidence="5" id="KW-0539">Nucleus</keyword>
<dbReference type="InterPro" id="IPR045239">
    <property type="entry name" value="bHLH95_bHLH"/>
</dbReference>
<keyword evidence="4" id="KW-0804">Transcription</keyword>
<dbReference type="Pfam" id="PF00010">
    <property type="entry name" value="HLH"/>
    <property type="match status" value="1"/>
</dbReference>
<evidence type="ECO:0000256" key="3">
    <source>
        <dbReference type="ARBA" id="ARBA00023125"/>
    </source>
</evidence>
<dbReference type="Proteomes" id="UP001604277">
    <property type="component" value="Unassembled WGS sequence"/>
</dbReference>
<dbReference type="InterPro" id="IPR045843">
    <property type="entry name" value="IND-like"/>
</dbReference>
<dbReference type="GO" id="GO:0005634">
    <property type="term" value="C:nucleus"/>
    <property type="evidence" value="ECO:0007669"/>
    <property type="project" value="UniProtKB-SubCell"/>
</dbReference>
<accession>A0ABD1QCI3</accession>
<sequence>MDDKRASRNKRRKELNAKEKKLRRQELVVRENVPMRTRKSRRLTATDNTVHTGESSLYNIIDVSNEPIEGVKDIVQDSISMALSYYSNWEALQHLNSDMNCSFAQTQSQLSPELLGFNDDFLLADTCIEPLFEPNDSFYPENYSTLILDPLNTLKPEPFLLQEFESYNPYKRQKSYNYQDYYPEYQHGLFCGYIPNPSMIQDFSPEVMMPPLPDFPTPPPVYSSGSSESMVKKPNGGSLSAQSIAARQRRRKITEKTQELGKLIPGGQKMNTAEMFQSAYKYIKYLQAQVGVLEFMGLYQETTGEQFLSEELHGLLESPLIEEKLYSTEKCLVPQKFVEALANDHEIQPRLQVLKELKQLI</sequence>
<dbReference type="InterPro" id="IPR036638">
    <property type="entry name" value="HLH_DNA-bd_sf"/>
</dbReference>
<dbReference type="EMBL" id="JBFOLJ010000015">
    <property type="protein sequence ID" value="KAL2473893.1"/>
    <property type="molecule type" value="Genomic_DNA"/>
</dbReference>
<comment type="caution">
    <text evidence="8">The sequence shown here is derived from an EMBL/GenBank/DDBJ whole genome shotgun (WGS) entry which is preliminary data.</text>
</comment>
<proteinExistence type="predicted"/>
<evidence type="ECO:0000256" key="4">
    <source>
        <dbReference type="ARBA" id="ARBA00023163"/>
    </source>
</evidence>
<name>A0ABD1QCI3_9LAMI</name>
<dbReference type="AlphaFoldDB" id="A0ABD1QCI3"/>
<dbReference type="PROSITE" id="PS50888">
    <property type="entry name" value="BHLH"/>
    <property type="match status" value="1"/>
</dbReference>
<dbReference type="SMART" id="SM00353">
    <property type="entry name" value="HLH"/>
    <property type="match status" value="1"/>
</dbReference>
<dbReference type="PANTHER" id="PTHR16223:SF49">
    <property type="entry name" value="TRANSCRIPTION FACTOR BHLH52-RELATED"/>
    <property type="match status" value="1"/>
</dbReference>
<dbReference type="CDD" id="cd11393">
    <property type="entry name" value="bHLH_AtbHLH_like"/>
    <property type="match status" value="1"/>
</dbReference>
<reference evidence="9" key="1">
    <citation type="submission" date="2024-07" db="EMBL/GenBank/DDBJ databases">
        <title>Two chromosome-level genome assemblies of Korean endemic species Abeliophyllum distichum and Forsythia ovata (Oleaceae).</title>
        <authorList>
            <person name="Jang H."/>
        </authorList>
    </citation>
    <scope>NUCLEOTIDE SEQUENCE [LARGE SCALE GENOMIC DNA]</scope>
</reference>
<feature type="compositionally biased region" description="Basic and acidic residues" evidence="6">
    <location>
        <begin position="14"/>
        <end position="23"/>
    </location>
</feature>
<evidence type="ECO:0000259" key="7">
    <source>
        <dbReference type="PROSITE" id="PS50888"/>
    </source>
</evidence>